<dbReference type="Gene3D" id="2.60.120.1440">
    <property type="match status" value="1"/>
</dbReference>
<dbReference type="Pfam" id="PF16344">
    <property type="entry name" value="FecR_C"/>
    <property type="match status" value="1"/>
</dbReference>
<dbReference type="Gene3D" id="3.55.50.30">
    <property type="match status" value="1"/>
</dbReference>
<dbReference type="Proteomes" id="UP000286038">
    <property type="component" value="Unassembled WGS sequence"/>
</dbReference>
<dbReference type="Pfam" id="PF04773">
    <property type="entry name" value="FecR"/>
    <property type="match status" value="1"/>
</dbReference>
<evidence type="ECO:0000256" key="1">
    <source>
        <dbReference type="SAM" id="Phobius"/>
    </source>
</evidence>
<protein>
    <submittedName>
        <fullName evidence="4">FecR family protein</fullName>
    </submittedName>
</protein>
<dbReference type="InterPro" id="IPR012373">
    <property type="entry name" value="Ferrdict_sens_TM"/>
</dbReference>
<reference evidence="4 5" key="1">
    <citation type="submission" date="2018-08" db="EMBL/GenBank/DDBJ databases">
        <title>A genome reference for cultivated species of the human gut microbiota.</title>
        <authorList>
            <person name="Zou Y."/>
            <person name="Xue W."/>
            <person name="Luo G."/>
        </authorList>
    </citation>
    <scope>NUCLEOTIDE SEQUENCE [LARGE SCALE GENOMIC DNA]</scope>
    <source>
        <strain evidence="4 5">AF34-33</strain>
    </source>
</reference>
<keyword evidence="1" id="KW-0812">Transmembrane</keyword>
<comment type="caution">
    <text evidence="4">The sequence shown here is derived from an EMBL/GenBank/DDBJ whole genome shotgun (WGS) entry which is preliminary data.</text>
</comment>
<dbReference type="InterPro" id="IPR032508">
    <property type="entry name" value="FecR_C"/>
</dbReference>
<proteinExistence type="predicted"/>
<feature type="transmembrane region" description="Helical" evidence="1">
    <location>
        <begin position="91"/>
        <end position="111"/>
    </location>
</feature>
<evidence type="ECO:0000259" key="3">
    <source>
        <dbReference type="Pfam" id="PF16344"/>
    </source>
</evidence>
<evidence type="ECO:0000313" key="4">
    <source>
        <dbReference type="EMBL" id="RHM37784.1"/>
    </source>
</evidence>
<dbReference type="PANTHER" id="PTHR30273">
    <property type="entry name" value="PERIPLASMIC SIGNAL SENSOR AND SIGMA FACTOR ACTIVATOR FECR-RELATED"/>
    <property type="match status" value="1"/>
</dbReference>
<feature type="domain" description="FecR protein" evidence="2">
    <location>
        <begin position="190"/>
        <end position="285"/>
    </location>
</feature>
<organism evidence="4 5">
    <name type="scientific">Butyricimonas virosa</name>
    <dbReference type="NCBI Taxonomy" id="544645"/>
    <lineage>
        <taxon>Bacteria</taxon>
        <taxon>Pseudomonadati</taxon>
        <taxon>Bacteroidota</taxon>
        <taxon>Bacteroidia</taxon>
        <taxon>Bacteroidales</taxon>
        <taxon>Odoribacteraceae</taxon>
        <taxon>Butyricimonas</taxon>
    </lineage>
</organism>
<dbReference type="PANTHER" id="PTHR30273:SF2">
    <property type="entry name" value="PROTEIN FECR"/>
    <property type="match status" value="1"/>
</dbReference>
<dbReference type="FunFam" id="2.60.120.1440:FF:000001">
    <property type="entry name" value="Putative anti-sigma factor"/>
    <property type="match status" value="1"/>
</dbReference>
<name>A0A415Q8X6_9BACT</name>
<accession>A0A415Q8X6</accession>
<dbReference type="GO" id="GO:0016989">
    <property type="term" value="F:sigma factor antagonist activity"/>
    <property type="evidence" value="ECO:0007669"/>
    <property type="project" value="TreeGrafter"/>
</dbReference>
<keyword evidence="1" id="KW-0472">Membrane</keyword>
<dbReference type="AlphaFoldDB" id="A0A415Q8X6"/>
<dbReference type="EMBL" id="QRPV01000053">
    <property type="protein sequence ID" value="RHM37784.1"/>
    <property type="molecule type" value="Genomic_DNA"/>
</dbReference>
<sequence>MERTKARQLAEIIVKIRLRKASDKERSILNDWLDECEANRQTYKRIIRGEAIARRLKTEEQINATANFRKIQENITRALSRQRHLRQWRRLSWGAAAAVLIGIAVYTIHPWKTGEKFVPYSVPTTVIAAIPNSEMKTMLVTADGKQIDLEQQFPDTLASRQALIHGEKGRLSYNAKTSTTDTAIQEEWNKVITSVGGEYVLTLSDGTRVWMNANTTLEFPVNFVKSQRRVKLQGEAYFEVARDESKPFIVETTGMQTKVLGTTFNIKAYPDESREQTTLLEGKVEVSLSSTSATVPSPKLVLEPGMQAQWEEGSTSLSMQAVNPDNIIAWRRGEFVFNEEDINIVLRTLSRWYGVEFISSDIGQETYTFSGMMSKDDKLETTLEILTLAGGPAFKIEGNKVYMSKNKSRL</sequence>
<evidence type="ECO:0000259" key="2">
    <source>
        <dbReference type="Pfam" id="PF04773"/>
    </source>
</evidence>
<dbReference type="InterPro" id="IPR006860">
    <property type="entry name" value="FecR"/>
</dbReference>
<gene>
    <name evidence="4" type="ORF">DWZ68_18360</name>
</gene>
<keyword evidence="1" id="KW-1133">Transmembrane helix</keyword>
<evidence type="ECO:0000313" key="5">
    <source>
        <dbReference type="Proteomes" id="UP000286038"/>
    </source>
</evidence>
<feature type="domain" description="Protein FecR C-terminal" evidence="3">
    <location>
        <begin position="334"/>
        <end position="402"/>
    </location>
</feature>